<dbReference type="PANTHER" id="PTHR11863">
    <property type="entry name" value="STEROL DESATURASE"/>
    <property type="match status" value="1"/>
</dbReference>
<dbReference type="Proteomes" id="UP000753802">
    <property type="component" value="Unassembled WGS sequence"/>
</dbReference>
<feature type="transmembrane region" description="Helical" evidence="5">
    <location>
        <begin position="6"/>
        <end position="31"/>
    </location>
</feature>
<organism evidence="7 8">
    <name type="scientific">Sediminibacterium roseum</name>
    <dbReference type="NCBI Taxonomy" id="1978412"/>
    <lineage>
        <taxon>Bacteria</taxon>
        <taxon>Pseudomonadati</taxon>
        <taxon>Bacteroidota</taxon>
        <taxon>Chitinophagia</taxon>
        <taxon>Chitinophagales</taxon>
        <taxon>Chitinophagaceae</taxon>
        <taxon>Sediminibacterium</taxon>
    </lineage>
</organism>
<accession>A0ABW9ZPY8</accession>
<sequence>MTLDFFFRTVWLIGGRYFMFAAIAFGIYYILFRKKFFYKKIQSRFPKNTDYLREVFYSVITIFIFSFVSLVLFTHPAVAPHTTRYFKIAEHGWAYYFALYPVLFIMHDTYFYFTHRLMHHRRLFRWFHLVHHQSTNPSPWAAYAFHPLEAFVETGIVVVFLFTVPIHGTHLMIFFLFMIVYNIYGHLGYELYPKGFSKSAVGKWINTSVNHNQHHQYFKGNYGLYFLFWDRMLGTLRADYDTRFEEVKSRKAILNETEEEEENAGISVATVNA</sequence>
<proteinExistence type="predicted"/>
<evidence type="ECO:0000256" key="2">
    <source>
        <dbReference type="ARBA" id="ARBA00022692"/>
    </source>
</evidence>
<feature type="transmembrane region" description="Helical" evidence="5">
    <location>
        <begin position="51"/>
        <end position="73"/>
    </location>
</feature>
<dbReference type="InterPro" id="IPR006694">
    <property type="entry name" value="Fatty_acid_hydroxylase"/>
</dbReference>
<dbReference type="EMBL" id="JAACJS010000002">
    <property type="protein sequence ID" value="NCI48319.1"/>
    <property type="molecule type" value="Genomic_DNA"/>
</dbReference>
<feature type="transmembrane region" description="Helical" evidence="5">
    <location>
        <begin position="93"/>
        <end position="113"/>
    </location>
</feature>
<dbReference type="RefSeq" id="WP_161816655.1">
    <property type="nucleotide sequence ID" value="NZ_JAACJS010000002.1"/>
</dbReference>
<dbReference type="Pfam" id="PF04116">
    <property type="entry name" value="FA_hydroxylase"/>
    <property type="match status" value="1"/>
</dbReference>
<comment type="caution">
    <text evidence="7">The sequence shown here is derived from an EMBL/GenBank/DDBJ whole genome shotgun (WGS) entry which is preliminary data.</text>
</comment>
<evidence type="ECO:0000259" key="6">
    <source>
        <dbReference type="Pfam" id="PF04116"/>
    </source>
</evidence>
<reference evidence="7 8" key="1">
    <citation type="submission" date="2020-01" db="EMBL/GenBank/DDBJ databases">
        <title>Genome analysis.</title>
        <authorList>
            <person name="Wu S."/>
            <person name="Wang G."/>
        </authorList>
    </citation>
    <scope>NUCLEOTIDE SEQUENCE [LARGE SCALE GENOMIC DNA]</scope>
    <source>
        <strain evidence="7 8">SYL130</strain>
    </source>
</reference>
<gene>
    <name evidence="7" type="ORF">GWC95_00195</name>
</gene>
<feature type="domain" description="Fatty acid hydroxylase" evidence="6">
    <location>
        <begin position="102"/>
        <end position="235"/>
    </location>
</feature>
<evidence type="ECO:0000313" key="8">
    <source>
        <dbReference type="Proteomes" id="UP000753802"/>
    </source>
</evidence>
<comment type="subcellular location">
    <subcellularLocation>
        <location evidence="1">Membrane</location>
    </subcellularLocation>
</comment>
<keyword evidence="2 5" id="KW-0812">Transmembrane</keyword>
<evidence type="ECO:0000256" key="5">
    <source>
        <dbReference type="SAM" id="Phobius"/>
    </source>
</evidence>
<keyword evidence="4 5" id="KW-0472">Membrane</keyword>
<evidence type="ECO:0000256" key="1">
    <source>
        <dbReference type="ARBA" id="ARBA00004370"/>
    </source>
</evidence>
<keyword evidence="8" id="KW-1185">Reference proteome</keyword>
<evidence type="ECO:0000256" key="3">
    <source>
        <dbReference type="ARBA" id="ARBA00022989"/>
    </source>
</evidence>
<evidence type="ECO:0000256" key="4">
    <source>
        <dbReference type="ARBA" id="ARBA00023136"/>
    </source>
</evidence>
<evidence type="ECO:0000313" key="7">
    <source>
        <dbReference type="EMBL" id="NCI48319.1"/>
    </source>
</evidence>
<dbReference type="InterPro" id="IPR050307">
    <property type="entry name" value="Sterol_Desaturase_Related"/>
</dbReference>
<protein>
    <submittedName>
        <fullName evidence="7">Sterol desaturase family protein</fullName>
    </submittedName>
</protein>
<keyword evidence="3 5" id="KW-1133">Transmembrane helix</keyword>
<name>A0ABW9ZPY8_9BACT</name>